<dbReference type="EMBL" id="BSFD01000002">
    <property type="protein sequence ID" value="GLK48263.1"/>
    <property type="molecule type" value="Genomic_DNA"/>
</dbReference>
<evidence type="ECO:0000313" key="1">
    <source>
        <dbReference type="EMBL" id="GLK48263.1"/>
    </source>
</evidence>
<protein>
    <submittedName>
        <fullName evidence="1">Uncharacterized protein</fullName>
    </submittedName>
</protein>
<accession>A0ABQ5T7D9</accession>
<comment type="caution">
    <text evidence="1">The sequence shown here is derived from an EMBL/GenBank/DDBJ whole genome shotgun (WGS) entry which is preliminary data.</text>
</comment>
<sequence length="70" mass="7597">MIEPLQTFAVVAPHRVVPEGFQRCEISGAGPSLDRLGQLKRRARPAVLLGGRVIDDDKAPKEANEGYKNG</sequence>
<gene>
    <name evidence="1" type="ORF">GCM10017620_12360</name>
</gene>
<evidence type="ECO:0000313" key="2">
    <source>
        <dbReference type="Proteomes" id="UP001143509"/>
    </source>
</evidence>
<dbReference type="Proteomes" id="UP001143509">
    <property type="component" value="Unassembled WGS sequence"/>
</dbReference>
<reference evidence="1" key="2">
    <citation type="submission" date="2023-01" db="EMBL/GenBank/DDBJ databases">
        <authorList>
            <person name="Sun Q."/>
            <person name="Evtushenko L."/>
        </authorList>
    </citation>
    <scope>NUCLEOTIDE SEQUENCE</scope>
    <source>
        <strain evidence="1">VKM B-1499</strain>
    </source>
</reference>
<reference evidence="1" key="1">
    <citation type="journal article" date="2014" name="Int. J. Syst. Evol. Microbiol.">
        <title>Complete genome of a new Firmicutes species belonging to the dominant human colonic microbiota ('Ruminococcus bicirculans') reveals two chromosomes and a selective capacity to utilize plant glucans.</title>
        <authorList>
            <consortium name="NISC Comparative Sequencing Program"/>
            <person name="Wegmann U."/>
            <person name="Louis P."/>
            <person name="Goesmann A."/>
            <person name="Henrissat B."/>
            <person name="Duncan S.H."/>
            <person name="Flint H.J."/>
        </authorList>
    </citation>
    <scope>NUCLEOTIDE SEQUENCE</scope>
    <source>
        <strain evidence="1">VKM B-1499</strain>
    </source>
</reference>
<organism evidence="1 2">
    <name type="scientific">Brevundimonas intermedia</name>
    <dbReference type="NCBI Taxonomy" id="74315"/>
    <lineage>
        <taxon>Bacteria</taxon>
        <taxon>Pseudomonadati</taxon>
        <taxon>Pseudomonadota</taxon>
        <taxon>Alphaproteobacteria</taxon>
        <taxon>Caulobacterales</taxon>
        <taxon>Caulobacteraceae</taxon>
        <taxon>Brevundimonas</taxon>
    </lineage>
</organism>
<proteinExistence type="predicted"/>
<name>A0ABQ5T7D9_9CAUL</name>
<keyword evidence="2" id="KW-1185">Reference proteome</keyword>